<protein>
    <recommendedName>
        <fullName evidence="4">Porin</fullName>
    </recommendedName>
</protein>
<gene>
    <name evidence="2" type="ORF">EY643_10555</name>
</gene>
<feature type="chain" id="PRO_5025034354" description="Porin" evidence="1">
    <location>
        <begin position="24"/>
        <end position="410"/>
    </location>
</feature>
<dbReference type="InterPro" id="IPR032638">
    <property type="entry name" value="Porin_5"/>
</dbReference>
<reference evidence="2 3" key="1">
    <citation type="submission" date="2019-02" db="EMBL/GenBank/DDBJ databases">
        <authorList>
            <person name="Li S.-H."/>
        </authorList>
    </citation>
    <scope>NUCLEOTIDE SEQUENCE [LARGE SCALE GENOMIC DNA]</scope>
    <source>
        <strain evidence="2 3">IMCC14385</strain>
    </source>
</reference>
<accession>A0A5P9NJX3</accession>
<dbReference type="OrthoDB" id="5372286at2"/>
<proteinExistence type="predicted"/>
<evidence type="ECO:0000313" key="3">
    <source>
        <dbReference type="Proteomes" id="UP000326287"/>
    </source>
</evidence>
<dbReference type="Pfam" id="PF16930">
    <property type="entry name" value="Porin_5"/>
    <property type="match status" value="2"/>
</dbReference>
<evidence type="ECO:0000256" key="1">
    <source>
        <dbReference type="SAM" id="SignalP"/>
    </source>
</evidence>
<evidence type="ECO:0000313" key="2">
    <source>
        <dbReference type="EMBL" id="QFU76067.1"/>
    </source>
</evidence>
<feature type="signal peptide" evidence="1">
    <location>
        <begin position="1"/>
        <end position="23"/>
    </location>
</feature>
<dbReference type="AlphaFoldDB" id="A0A5P9NJX3"/>
<keyword evidence="3" id="KW-1185">Reference proteome</keyword>
<keyword evidence="1" id="KW-0732">Signal</keyword>
<dbReference type="Proteomes" id="UP000326287">
    <property type="component" value="Chromosome"/>
</dbReference>
<dbReference type="KEGG" id="halc:EY643_10555"/>
<organism evidence="2 3">
    <name type="scientific">Halioglobus maricola</name>
    <dbReference type="NCBI Taxonomy" id="2601894"/>
    <lineage>
        <taxon>Bacteria</taxon>
        <taxon>Pseudomonadati</taxon>
        <taxon>Pseudomonadota</taxon>
        <taxon>Gammaproteobacteria</taxon>
        <taxon>Cellvibrionales</taxon>
        <taxon>Halieaceae</taxon>
        <taxon>Halioglobus</taxon>
    </lineage>
</organism>
<evidence type="ECO:0008006" key="4">
    <source>
        <dbReference type="Google" id="ProtNLM"/>
    </source>
</evidence>
<dbReference type="RefSeq" id="WP_152662172.1">
    <property type="nucleotide sequence ID" value="NZ_CP036422.1"/>
</dbReference>
<name>A0A5P9NJX3_9GAMM</name>
<sequence length="410" mass="44938">MKKLLNAAVLSAVAGSVSVTAQAHVPEAEWEQFKTQFAAMAARVEALEAENTALKSAATVPVEDLAVLQADVVSLKAQNSSTSWAEKLAWKGDFRYRYEDIDDGGDDRQRHRIRARAELVAKTTEDITLGLGVATGGDDPVSTNQTLGGGGSTKDVRLDKAYFRYQPNEFWLSGGKVSNPYFKPQKSGLIWDGDFRPEGLFAGYDGKHFFVNSSYAHLESDSKDGLDKAFWGAQVGTSFGPVTLAAGYLDIPVKGQSAFYDDELFGNSTDEAGNYLYNYEVVSLGADANFNVWEMPLALYGDVIQNQDADDQDTGYIVGAKLGKAKNKGSWQIQYQYQDLEADATLGLLTDSDFMGGGTDGKGHKFSGAYTIVEKWILGFTYFDGEKCTDSVKCDVRDYDRLMIDAKFKY</sequence>
<dbReference type="SUPFAM" id="SSF56935">
    <property type="entry name" value="Porins"/>
    <property type="match status" value="1"/>
</dbReference>
<dbReference type="EMBL" id="CP036422">
    <property type="protein sequence ID" value="QFU76067.1"/>
    <property type="molecule type" value="Genomic_DNA"/>
</dbReference>